<dbReference type="PROSITE" id="PS00519">
    <property type="entry name" value="HTH_ASNC_1"/>
    <property type="match status" value="1"/>
</dbReference>
<dbReference type="GO" id="GO:0016874">
    <property type="term" value="F:ligase activity"/>
    <property type="evidence" value="ECO:0007669"/>
    <property type="project" value="UniProtKB-KW"/>
</dbReference>
<dbReference type="InterPro" id="IPR011991">
    <property type="entry name" value="ArsR-like_HTH"/>
</dbReference>
<dbReference type="Pfam" id="PF02237">
    <property type="entry name" value="BPL_C"/>
    <property type="match status" value="1"/>
</dbReference>
<keyword evidence="4 6" id="KW-0092">Biotin</keyword>
<comment type="caution">
    <text evidence="8">The sequence shown here is derived from an EMBL/GenBank/DDBJ whole genome shotgun (WGS) entry which is preliminary data.</text>
</comment>
<dbReference type="InterPro" id="IPR036390">
    <property type="entry name" value="WH_DNA-bd_sf"/>
</dbReference>
<reference evidence="9" key="1">
    <citation type="journal article" date="2019" name="Int. J. Syst. Evol. Microbiol.">
        <title>The Global Catalogue of Microorganisms (GCM) 10K type strain sequencing project: providing services to taxonomists for standard genome sequencing and annotation.</title>
        <authorList>
            <consortium name="The Broad Institute Genomics Platform"/>
            <consortium name="The Broad Institute Genome Sequencing Center for Infectious Disease"/>
            <person name="Wu L."/>
            <person name="Ma J."/>
        </authorList>
    </citation>
    <scope>NUCLEOTIDE SEQUENCE [LARGE SCALE GENOMIC DNA]</scope>
    <source>
        <strain evidence="9">CGMCC 1.15905</strain>
    </source>
</reference>
<proteinExistence type="inferred from homology"/>
<accession>A0ABQ1HA50</accession>
<dbReference type="CDD" id="cd16442">
    <property type="entry name" value="BPL"/>
    <property type="match status" value="1"/>
</dbReference>
<feature type="domain" description="BPL/LPL catalytic" evidence="7">
    <location>
        <begin position="73"/>
        <end position="256"/>
    </location>
</feature>
<dbReference type="EC" id="6.3.4.15" evidence="6"/>
<dbReference type="Gene3D" id="3.30.930.10">
    <property type="entry name" value="Bira Bifunctional Protein, Domain 2"/>
    <property type="match status" value="1"/>
</dbReference>
<dbReference type="InterPro" id="IPR036388">
    <property type="entry name" value="WH-like_DNA-bd_sf"/>
</dbReference>
<evidence type="ECO:0000256" key="1">
    <source>
        <dbReference type="ARBA" id="ARBA00022598"/>
    </source>
</evidence>
<evidence type="ECO:0000256" key="3">
    <source>
        <dbReference type="ARBA" id="ARBA00022840"/>
    </source>
</evidence>
<dbReference type="InterPro" id="IPR004408">
    <property type="entry name" value="Biotin_CoA_COase_ligase"/>
</dbReference>
<dbReference type="Proteomes" id="UP000623419">
    <property type="component" value="Unassembled WGS sequence"/>
</dbReference>
<feature type="binding site" evidence="6">
    <location>
        <begin position="90"/>
        <end position="92"/>
    </location>
    <ligand>
        <name>biotin</name>
        <dbReference type="ChEBI" id="CHEBI:57586"/>
    </ligand>
</feature>
<evidence type="ECO:0000256" key="2">
    <source>
        <dbReference type="ARBA" id="ARBA00022741"/>
    </source>
</evidence>
<sequence length="321" mass="33210">MSDRALLARLARGPASGAALAAELGITRSAVWKRIETLRAAGVDVLALPGRGYALAHAPDLLDAAAIQAGLAPATRDLLAGLELRFEIDSTNAEALRHPAPPSGVQAWLAERQTAGRGRRGRAWASPLAAHVYLSLSRRFDAGIGALQGLSLAVGAATAQVLHAMGFEQVGLKWPNDLLADGRKLGGILVELRGDAAGPLQVVVGLGLNVAMPAPAGAGIDQPWCDLASLSANPPGRGELCIALLDALVPLLANFETEGLAPWQATWARLDLLAGRAVRLDEGGRPVDGIALGIDAEGALRLRTADGERRCHAGETSLRAA</sequence>
<feature type="binding site" evidence="6">
    <location>
        <position position="113"/>
    </location>
    <ligand>
        <name>biotin</name>
        <dbReference type="ChEBI" id="CHEBI:57586"/>
    </ligand>
</feature>
<dbReference type="PANTHER" id="PTHR12835">
    <property type="entry name" value="BIOTIN PROTEIN LIGASE"/>
    <property type="match status" value="1"/>
</dbReference>
<evidence type="ECO:0000256" key="5">
    <source>
        <dbReference type="ARBA" id="ARBA00047846"/>
    </source>
</evidence>
<dbReference type="PROSITE" id="PS51733">
    <property type="entry name" value="BPL_LPL_CATALYTIC"/>
    <property type="match status" value="1"/>
</dbReference>
<dbReference type="HAMAP" id="MF_00978">
    <property type="entry name" value="Bifunct_BirA"/>
    <property type="match status" value="1"/>
</dbReference>
<dbReference type="CDD" id="cd00090">
    <property type="entry name" value="HTH_ARSR"/>
    <property type="match status" value="1"/>
</dbReference>
<dbReference type="InterPro" id="IPR045864">
    <property type="entry name" value="aa-tRNA-synth_II/BPL/LPL"/>
</dbReference>
<dbReference type="Gene3D" id="2.30.30.100">
    <property type="match status" value="1"/>
</dbReference>
<dbReference type="InterPro" id="IPR008988">
    <property type="entry name" value="Transcriptional_repressor_C"/>
</dbReference>
<evidence type="ECO:0000313" key="9">
    <source>
        <dbReference type="Proteomes" id="UP000623419"/>
    </source>
</evidence>
<dbReference type="SUPFAM" id="SSF46785">
    <property type="entry name" value="Winged helix' DNA-binding domain"/>
    <property type="match status" value="1"/>
</dbReference>
<dbReference type="Gene3D" id="1.10.10.10">
    <property type="entry name" value="Winged helix-like DNA-binding domain superfamily/Winged helix DNA-binding domain"/>
    <property type="match status" value="1"/>
</dbReference>
<organism evidence="8 9">
    <name type="scientific">Arenimonas soli</name>
    <dbReference type="NCBI Taxonomy" id="2269504"/>
    <lineage>
        <taxon>Bacteria</taxon>
        <taxon>Pseudomonadati</taxon>
        <taxon>Pseudomonadota</taxon>
        <taxon>Gammaproteobacteria</taxon>
        <taxon>Lysobacterales</taxon>
        <taxon>Lysobacteraceae</taxon>
        <taxon>Arenimonas</taxon>
    </lineage>
</organism>
<keyword evidence="1 6" id="KW-0436">Ligase</keyword>
<feature type="binding site" evidence="6">
    <location>
        <position position="184"/>
    </location>
    <ligand>
        <name>biotin</name>
        <dbReference type="ChEBI" id="CHEBI:57586"/>
    </ligand>
</feature>
<evidence type="ECO:0000256" key="4">
    <source>
        <dbReference type="ARBA" id="ARBA00023267"/>
    </source>
</evidence>
<dbReference type="EMBL" id="BMKC01000001">
    <property type="protein sequence ID" value="GGA66454.1"/>
    <property type="molecule type" value="Genomic_DNA"/>
</dbReference>
<keyword evidence="3 6" id="KW-0067">ATP-binding</keyword>
<dbReference type="Pfam" id="PF08279">
    <property type="entry name" value="HTH_11"/>
    <property type="match status" value="1"/>
</dbReference>
<dbReference type="InterPro" id="IPR013196">
    <property type="entry name" value="HTH_11"/>
</dbReference>
<evidence type="ECO:0000313" key="8">
    <source>
        <dbReference type="EMBL" id="GGA66454.1"/>
    </source>
</evidence>
<dbReference type="NCBIfam" id="NF008848">
    <property type="entry name" value="PRK11886.1-3"/>
    <property type="match status" value="1"/>
</dbReference>
<keyword evidence="6" id="KW-0238">DNA-binding</keyword>
<dbReference type="SUPFAM" id="SSF50037">
    <property type="entry name" value="C-terminal domain of transcriptional repressors"/>
    <property type="match status" value="1"/>
</dbReference>
<feature type="binding site" evidence="6">
    <location>
        <begin position="117"/>
        <end position="119"/>
    </location>
    <ligand>
        <name>biotin</name>
        <dbReference type="ChEBI" id="CHEBI:57586"/>
    </ligand>
</feature>
<dbReference type="Pfam" id="PF03099">
    <property type="entry name" value="BPL_LplA_LipB"/>
    <property type="match status" value="1"/>
</dbReference>
<name>A0ABQ1HA50_9GAMM</name>
<feature type="DNA-binding region" description="H-T-H motif" evidence="6">
    <location>
        <begin position="17"/>
        <end position="36"/>
    </location>
</feature>
<dbReference type="SUPFAM" id="SSF55681">
    <property type="entry name" value="Class II aaRS and biotin synthetases"/>
    <property type="match status" value="1"/>
</dbReference>
<keyword evidence="6" id="KW-0804">Transcription</keyword>
<comment type="similarity">
    <text evidence="6">Belongs to the biotin--protein ligase family.</text>
</comment>
<evidence type="ECO:0000256" key="6">
    <source>
        <dbReference type="HAMAP-Rule" id="MF_00978"/>
    </source>
</evidence>
<comment type="catalytic activity">
    <reaction evidence="5 6">
        <text>biotin + L-lysyl-[protein] + ATP = N(6)-biotinyl-L-lysyl-[protein] + AMP + diphosphate + H(+)</text>
        <dbReference type="Rhea" id="RHEA:11756"/>
        <dbReference type="Rhea" id="RHEA-COMP:9752"/>
        <dbReference type="Rhea" id="RHEA-COMP:10505"/>
        <dbReference type="ChEBI" id="CHEBI:15378"/>
        <dbReference type="ChEBI" id="CHEBI:29969"/>
        <dbReference type="ChEBI" id="CHEBI:30616"/>
        <dbReference type="ChEBI" id="CHEBI:33019"/>
        <dbReference type="ChEBI" id="CHEBI:57586"/>
        <dbReference type="ChEBI" id="CHEBI:83144"/>
        <dbReference type="ChEBI" id="CHEBI:456215"/>
        <dbReference type="EC" id="6.3.4.15"/>
    </reaction>
</comment>
<keyword evidence="2 6" id="KW-0547">Nucleotide-binding</keyword>
<dbReference type="RefSeq" id="WP_188659826.1">
    <property type="nucleotide sequence ID" value="NZ_BMKC01000001.1"/>
</dbReference>
<protein>
    <recommendedName>
        <fullName evidence="6">Bifunctional ligase/repressor BirA</fullName>
    </recommendedName>
    <alternativeName>
        <fullName evidence="6">Biotin operon repressor</fullName>
    </alternativeName>
    <alternativeName>
        <fullName evidence="6">Biotin--[acetyl-CoA-carboxylase] ligase</fullName>
        <ecNumber evidence="6">6.3.4.15</ecNumber>
    </alternativeName>
    <alternativeName>
        <fullName evidence="6">Biotin--protein ligase</fullName>
    </alternativeName>
    <alternativeName>
        <fullName evidence="6">Biotin-[acetyl-CoA carboxylase] synthetase</fullName>
    </alternativeName>
</protein>
<dbReference type="InterPro" id="IPR004143">
    <property type="entry name" value="BPL_LPL_catalytic"/>
</dbReference>
<evidence type="ECO:0000259" key="7">
    <source>
        <dbReference type="PROSITE" id="PS51733"/>
    </source>
</evidence>
<dbReference type="InterPro" id="IPR019885">
    <property type="entry name" value="Tscrpt_reg_HTH_AsnC-type_CS"/>
</dbReference>
<keyword evidence="6" id="KW-0678">Repressor</keyword>
<comment type="function">
    <text evidence="6">Acts both as a biotin--[acetyl-CoA-carboxylase] ligase and a biotin-operon repressor. In the presence of ATP, BirA activates biotin to form the BirA-biotinyl-5'-adenylate (BirA-bio-5'-AMP or holoBirA) complex. HoloBirA can either transfer the biotinyl moiety to the biotin carboxyl carrier protein (BCCP) subunit of acetyl-CoA carboxylase, or bind to the biotin operator site and inhibit transcription of the operon.</text>
</comment>
<keyword evidence="9" id="KW-1185">Reference proteome</keyword>
<gene>
    <name evidence="6 8" type="primary">birA</name>
    <name evidence="8" type="ORF">GCM10011521_00720</name>
</gene>
<dbReference type="NCBIfam" id="TIGR00121">
    <property type="entry name" value="birA_ligase"/>
    <property type="match status" value="1"/>
</dbReference>
<dbReference type="InterPro" id="IPR003142">
    <property type="entry name" value="BPL_C"/>
</dbReference>
<keyword evidence="6" id="KW-0805">Transcription regulation</keyword>
<dbReference type="InterPro" id="IPR030855">
    <property type="entry name" value="Bifunct_BirA"/>
</dbReference>
<dbReference type="PANTHER" id="PTHR12835:SF5">
    <property type="entry name" value="BIOTIN--PROTEIN LIGASE"/>
    <property type="match status" value="1"/>
</dbReference>